<accession>A0ABQ6Z684</accession>
<reference evidence="1 2" key="1">
    <citation type="submission" date="2017-10" db="EMBL/GenBank/DDBJ databases">
        <title>Whole genome sequencing of members of genus Pseudoxanthomonas.</title>
        <authorList>
            <person name="Kumar S."/>
            <person name="Bansal K."/>
            <person name="Kaur A."/>
            <person name="Patil P."/>
            <person name="Sharma S."/>
            <person name="Patil P.B."/>
        </authorList>
    </citation>
    <scope>NUCLEOTIDE SEQUENCE [LARGE SCALE GENOMIC DNA]</scope>
    <source>
        <strain evidence="1 2">DSM 17801</strain>
    </source>
</reference>
<evidence type="ECO:0000313" key="2">
    <source>
        <dbReference type="Proteomes" id="UP000788419"/>
    </source>
</evidence>
<organism evidence="1 2">
    <name type="scientific">Pseudoxanthomonas daejeonensis</name>
    <dbReference type="NCBI Taxonomy" id="266062"/>
    <lineage>
        <taxon>Bacteria</taxon>
        <taxon>Pseudomonadati</taxon>
        <taxon>Pseudomonadota</taxon>
        <taxon>Gammaproteobacteria</taxon>
        <taxon>Lysobacterales</taxon>
        <taxon>Lysobacteraceae</taxon>
        <taxon>Pseudoxanthomonas</taxon>
    </lineage>
</organism>
<name>A0ABQ6Z684_9GAMM</name>
<keyword evidence="2" id="KW-1185">Reference proteome</keyword>
<comment type="caution">
    <text evidence="1">The sequence shown here is derived from an EMBL/GenBank/DDBJ whole genome shotgun (WGS) entry which is preliminary data.</text>
</comment>
<sequence length="340" mass="37066">MAGLEIDIDHLFQAELGSRFVHVRHPGDENLIHQSRRDEGAGAALAHLSGHGFLVYKFASEGGAVTSFVHAAIAPAFWARHTDFGLREHGGICYRLEMPAHGAARRLLVIFSSMSQVDQMYEAGFSARYFMRNLSQAPKYTPPDTAILRIADLGGVVGAFYTDTLAQPDNEARVSALIAKVMADLAVDPRYTVLYGTSKGASGALLHSLRTGLKAVCVEPILSDDYYVNRYRDSHFTRGLFPRDKRELFAAHLSADGPGAERVVVYSSRSPQLPYIREIAMDSPRGREMAFIDVQSPTIMDHPDVAPASLGLQVSLVNQMLCGVEVGAHQLDALRASNAA</sequence>
<evidence type="ECO:0000313" key="1">
    <source>
        <dbReference type="EMBL" id="KAF1694057.1"/>
    </source>
</evidence>
<dbReference type="NCBIfam" id="NF033892">
    <property type="entry name" value="XcbB_CpsF_sero"/>
    <property type="match status" value="1"/>
</dbReference>
<dbReference type="RefSeq" id="WP_162410524.1">
    <property type="nucleotide sequence ID" value="NZ_PDWN01000009.1"/>
</dbReference>
<protein>
    <submittedName>
        <fullName evidence="1">Uncharacterized protein</fullName>
    </submittedName>
</protein>
<proteinExistence type="predicted"/>
<gene>
    <name evidence="1" type="ORF">CSC65_10375</name>
</gene>
<dbReference type="Proteomes" id="UP000788419">
    <property type="component" value="Unassembled WGS sequence"/>
</dbReference>
<dbReference type="EMBL" id="PDWN01000009">
    <property type="protein sequence ID" value="KAF1694057.1"/>
    <property type="molecule type" value="Genomic_DNA"/>
</dbReference>